<dbReference type="InterPro" id="IPR013783">
    <property type="entry name" value="Ig-like_fold"/>
</dbReference>
<name>A0ABW9ZVZ9_9BACT</name>
<dbReference type="Proteomes" id="UP000753802">
    <property type="component" value="Unassembled WGS sequence"/>
</dbReference>
<proteinExistence type="predicted"/>
<evidence type="ECO:0000313" key="2">
    <source>
        <dbReference type="Proteomes" id="UP000753802"/>
    </source>
</evidence>
<evidence type="ECO:0008006" key="3">
    <source>
        <dbReference type="Google" id="ProtNLM"/>
    </source>
</evidence>
<organism evidence="1 2">
    <name type="scientific">Sediminibacterium roseum</name>
    <dbReference type="NCBI Taxonomy" id="1978412"/>
    <lineage>
        <taxon>Bacteria</taxon>
        <taxon>Pseudomonadati</taxon>
        <taxon>Bacteroidota</taxon>
        <taxon>Chitinophagia</taxon>
        <taxon>Chitinophagales</taxon>
        <taxon>Chitinophagaceae</taxon>
        <taxon>Sediminibacterium</taxon>
    </lineage>
</organism>
<keyword evidence="2" id="KW-1185">Reference proteome</keyword>
<evidence type="ECO:0000313" key="1">
    <source>
        <dbReference type="EMBL" id="NCI51316.1"/>
    </source>
</evidence>
<dbReference type="Gene3D" id="2.60.40.10">
    <property type="entry name" value="Immunoglobulins"/>
    <property type="match status" value="1"/>
</dbReference>
<dbReference type="RefSeq" id="WP_161819601.1">
    <property type="nucleotide sequence ID" value="NZ_JAACJS010000015.1"/>
</dbReference>
<accession>A0ABW9ZVZ9</accession>
<dbReference type="EMBL" id="JAACJS010000015">
    <property type="protein sequence ID" value="NCI51316.1"/>
    <property type="molecule type" value="Genomic_DNA"/>
</dbReference>
<reference evidence="1 2" key="1">
    <citation type="submission" date="2020-01" db="EMBL/GenBank/DDBJ databases">
        <title>Genome analysis.</title>
        <authorList>
            <person name="Wu S."/>
            <person name="Wang G."/>
        </authorList>
    </citation>
    <scope>NUCLEOTIDE SEQUENCE [LARGE SCALE GENOMIC DNA]</scope>
    <source>
        <strain evidence="1 2">SYL130</strain>
    </source>
</reference>
<protein>
    <recommendedName>
        <fullName evidence="3">PKD domain-containing protein</fullName>
    </recommendedName>
</protein>
<sequence length="1366" mass="141541">MAQIGGTIRANNNTYSGYHFVGMTYRFYYKSGTSYVPIGTYTIRDVSGSLQTSFVTINSTYFDGSRLYNPMILENTYDPSLPNEGGLLQTSFNMPPGVFPNHAGMQFAFTMEAIDQINVTSLETAYKDLINPILHPGSMTAPSINASQTSLCNGNASFISTSPDYSGTYNYRWYRDNVELGETGSAVTTTIPGTYKAAIYDGCMSATTDEIVISAGSSPTTPTIVTNTASQLCDGASAVIFVQGSPSGTITWSNGMTGNSITVSAAGSYTARASNGCGTSAWSNAVGFTTLNSPSAPNAVNSGASNLCNGSSTTLYAGGSAPFTWYKDDVPYNSGNALSVNTAGTYTVKSNNSCGYSAASNPIVITTGARPVAPIIATNISTPLCPGATAQVYVTNPTAPVTWNTGQSGTSIEVSTAGSFYATQSNSCGTSLQSNVITFTTKSIAPAPTVTSSSGTSLCNGSTTTLSTTPSAGGTIYWTNGAMGNSITVSSAGTYAAREATDCGFGPYSNSITITAGSPPAAPTVTPPGNFLLCNGESATFTSSGTNITWSNGVTGNSMTTAIAGTYYATDRNGCSNSANSNAVVVTTGNCPTPSPGTSFFVCPGGLKTLDAGAGYETYSWNNGETTQKISVGPGNYAVTVTKNGCSATSVMVTVGYYTVVTPVINPSGPLTFCNGGSVTLSASTGSAYAWSNGATTNPITVTTPGTYFVTVTDANGCQATSANTTVVVNPLPTASIAGTNAVCQNSASPSILFTGNNAIAPYTFFYKINGGSTQTVTTTSGNSVSVVVPTSAFGIFAYELVGVQESSSTTCYNAASGTATVTVNELPAATIAGTTTVCKNSSAPSITFTGSGGVAPYTFTYSINGGTSQTVTTTSGNSVSVSVPTSAPGTFAYTLISVKESSGTTCSNTASGTATVSVRDLPNASIAGSTAVCQFAATPKVTFTGSNGVAPYTFTYRINDGTNQTITTTSGISVSLPVPTNVAGSFVYTLLSVAESGTATCANTASGSVEVVVNAQPVNAIIATPNTHLCNGETGNITVMNWQEGFSYTWYRDGVLFATSTAQSISVTLAGSYTVMVTSPEGCTAAALSNVVLITAGTISNPVITGKLKVCEGGKTNLYLTPTNALMAYEKILWTHLQKEPPLYDSVNNSNRFSAAAGQYRILVKREGCVDSTSVAVTANDTEVPAGELTIFPKAIPYGGRTTLTAQVNNTERYEWDFGDGRKAVTVSGSLEQAFFSTHDTVLVRLRAVSETNCQADFTAMLLIGKPGKPSIPDVPFAGNLKDWNFFPVPFREELKLSVILQRNEKIRLDLFTGDGSWVRSYEFSGKKGENLFQLHKLESLAPGVVYFVTGIYNGEKHYDKIYKY</sequence>
<gene>
    <name evidence="1" type="ORF">GWC95_15415</name>
</gene>
<comment type="caution">
    <text evidence="1">The sequence shown here is derived from an EMBL/GenBank/DDBJ whole genome shotgun (WGS) entry which is preliminary data.</text>
</comment>